<comment type="caution">
    <text evidence="2">The sequence shown here is derived from an EMBL/GenBank/DDBJ whole genome shotgun (WGS) entry which is preliminary data.</text>
</comment>
<name>A0A7X3JYE0_9BACL</name>
<protein>
    <submittedName>
        <fullName evidence="2">Carbamoyltransferase</fullName>
    </submittedName>
</protein>
<accession>A0A7X3JYE0</accession>
<dbReference type="RefSeq" id="WP_157333376.1">
    <property type="nucleotide sequence ID" value="NZ_RHLK01000002.1"/>
</dbReference>
<dbReference type="OrthoDB" id="9780777at2"/>
<dbReference type="Gene3D" id="3.90.870.20">
    <property type="entry name" value="Carbamoyltransferase, C-terminal domain"/>
    <property type="match status" value="1"/>
</dbReference>
<reference evidence="2 3" key="1">
    <citation type="journal article" date="2019" name="Microorganisms">
        <title>Paenibacillus lutrae sp. nov., A Chitinolytic Species Isolated from A River Otter in Castril Natural Park, Granada, Spain.</title>
        <authorList>
            <person name="Rodriguez M."/>
            <person name="Reina J.C."/>
            <person name="Bejar V."/>
            <person name="Llamas I."/>
        </authorList>
    </citation>
    <scope>NUCLEOTIDE SEQUENCE [LARGE SCALE GENOMIC DNA]</scope>
    <source>
        <strain evidence="2 3">N10</strain>
    </source>
</reference>
<evidence type="ECO:0000313" key="3">
    <source>
        <dbReference type="Proteomes" id="UP000490800"/>
    </source>
</evidence>
<evidence type="ECO:0000313" key="2">
    <source>
        <dbReference type="EMBL" id="MVO98854.1"/>
    </source>
</evidence>
<proteinExistence type="predicted"/>
<dbReference type="Pfam" id="PF16861">
    <property type="entry name" value="Carbam_trans_C"/>
    <property type="match status" value="1"/>
</dbReference>
<dbReference type="Proteomes" id="UP000490800">
    <property type="component" value="Unassembled WGS sequence"/>
</dbReference>
<dbReference type="InterPro" id="IPR051338">
    <property type="entry name" value="NodU/CmcH_Carbamoyltrnsfr"/>
</dbReference>
<dbReference type="CDD" id="cd24033">
    <property type="entry name" value="ASKHA_NBD_NodU_CmcH-like_N"/>
    <property type="match status" value="1"/>
</dbReference>
<dbReference type="InterPro" id="IPR038152">
    <property type="entry name" value="Carbam_trans_C_sf"/>
</dbReference>
<feature type="domain" description="Carbamoyltransferase C-terminal" evidence="1">
    <location>
        <begin position="398"/>
        <end position="554"/>
    </location>
</feature>
<dbReference type="GO" id="GO:0016740">
    <property type="term" value="F:transferase activity"/>
    <property type="evidence" value="ECO:0007669"/>
    <property type="project" value="UniProtKB-KW"/>
</dbReference>
<keyword evidence="2" id="KW-0808">Transferase</keyword>
<evidence type="ECO:0000259" key="1">
    <source>
        <dbReference type="Pfam" id="PF16861"/>
    </source>
</evidence>
<dbReference type="AlphaFoldDB" id="A0A7X3JYE0"/>
<dbReference type="PANTHER" id="PTHR34847:SF1">
    <property type="entry name" value="NODULATION PROTEIN U"/>
    <property type="match status" value="1"/>
</dbReference>
<keyword evidence="3" id="KW-1185">Reference proteome</keyword>
<gene>
    <name evidence="2" type="ORF">EDM21_04865</name>
</gene>
<dbReference type="Gene3D" id="3.30.420.40">
    <property type="match status" value="1"/>
</dbReference>
<sequence>MQDGYYLSTYLHIGTLDYLYETCIRHDPNMALFRKTGSRIKLVRYWELERFTGMKQHRQSFFNRDHAVNVINELLRPLGLTMDDMEEIWGTPGLSTCEDYHSLADYPGLAYHSISHLFSAVMSDSRLFYGENIIGLAVDGIPDDVIDREVGKKNFFAGCVVRRGELELFPVESPGPLWDWASSRFKLREGTLMALASACGSEAPKQNLYLPPITDGSFNIWEQDYLRPLLESVHALMEKESEGNSAALDPRFTRQENEISMVMKQVQAESISIMEKNVEAILGRYGLAPGDTYLALAGGYALNCPTNSHLMDKYGFKGFIAPPCVNDSGLSLGMGLYAFYRKMSPQRLRFQLGHAYHGSSGKTLEEVLGAGTFEGCIGKVSPIRYKRAVEDLIRSPLIWFDGAAEIGPRALGHRSLLGDPRRQRTKDILNDIKSREWWRPVAPIILEGQTQRWFGQDQASPYMLHTYTVQDGMRELVPAALHLDGTARVQTVSGRGPAKRLHKLLRQFQETTGVPMLCNTSLNDKGEPIIQDVEEALHFALVKGIPVAYIDGMRVELLNHDRYKSRWGKRPYTRFISFELFNARERQEIARLHNPCGIPDDVLKFYKERIQRSGITRYDISNPADARRLTREVNYIRQSRGTRNRLKYNNPD</sequence>
<dbReference type="EMBL" id="RHLK01000002">
    <property type="protein sequence ID" value="MVO98854.1"/>
    <property type="molecule type" value="Genomic_DNA"/>
</dbReference>
<dbReference type="PANTHER" id="PTHR34847">
    <property type="entry name" value="NODULATION PROTEIN U"/>
    <property type="match status" value="1"/>
</dbReference>
<dbReference type="InterPro" id="IPR031730">
    <property type="entry name" value="Carbam_trans_C"/>
</dbReference>
<organism evidence="2 3">
    <name type="scientific">Paenibacillus lutrae</name>
    <dbReference type="NCBI Taxonomy" id="2078573"/>
    <lineage>
        <taxon>Bacteria</taxon>
        <taxon>Bacillati</taxon>
        <taxon>Bacillota</taxon>
        <taxon>Bacilli</taxon>
        <taxon>Bacillales</taxon>
        <taxon>Paenibacillaceae</taxon>
        <taxon>Paenibacillus</taxon>
    </lineage>
</organism>